<dbReference type="SUPFAM" id="SSF50044">
    <property type="entry name" value="SH3-domain"/>
    <property type="match status" value="1"/>
</dbReference>
<evidence type="ECO:0000256" key="1">
    <source>
        <dbReference type="ARBA" id="ARBA00022443"/>
    </source>
</evidence>
<dbReference type="Proteomes" id="UP000324800">
    <property type="component" value="Unassembled WGS sequence"/>
</dbReference>
<reference evidence="4 5" key="1">
    <citation type="submission" date="2019-03" db="EMBL/GenBank/DDBJ databases">
        <title>Single cell metagenomics reveals metabolic interactions within the superorganism composed of flagellate Streblomastix strix and complex community of Bacteroidetes bacteria on its surface.</title>
        <authorList>
            <person name="Treitli S.C."/>
            <person name="Kolisko M."/>
            <person name="Husnik F."/>
            <person name="Keeling P."/>
            <person name="Hampl V."/>
        </authorList>
    </citation>
    <scope>NUCLEOTIDE SEQUENCE [LARGE SCALE GENOMIC DNA]</scope>
    <source>
        <strain evidence="4">ST1C</strain>
    </source>
</reference>
<evidence type="ECO:0000256" key="2">
    <source>
        <dbReference type="PROSITE-ProRule" id="PRU00192"/>
    </source>
</evidence>
<protein>
    <recommendedName>
        <fullName evidence="3">SH3 domain-containing protein</fullName>
    </recommendedName>
</protein>
<dbReference type="EMBL" id="SNRW01031721">
    <property type="protein sequence ID" value="KAA6357235.1"/>
    <property type="molecule type" value="Genomic_DNA"/>
</dbReference>
<proteinExistence type="predicted"/>
<keyword evidence="1 2" id="KW-0728">SH3 domain</keyword>
<dbReference type="Gene3D" id="2.30.30.40">
    <property type="entry name" value="SH3 Domains"/>
    <property type="match status" value="1"/>
</dbReference>
<dbReference type="AlphaFoldDB" id="A0A5J4TIC0"/>
<evidence type="ECO:0000313" key="5">
    <source>
        <dbReference type="Proteomes" id="UP000324800"/>
    </source>
</evidence>
<feature type="domain" description="SH3" evidence="3">
    <location>
        <begin position="69"/>
        <end position="117"/>
    </location>
</feature>
<sequence length="117" mass="12758">MAGADQFFEVTSDYAGREATQELVHYIVEKDGQTGKVPRGKLSASVQPKVVQSSQDIQATAGAISSEISPVNQYEVLADYTNPDSPYLNDKKGDYVILISQVENGWSLCSKDGRQDL</sequence>
<name>A0A5J4TIC0_9EUKA</name>
<evidence type="ECO:0000313" key="4">
    <source>
        <dbReference type="EMBL" id="KAA6357235.1"/>
    </source>
</evidence>
<accession>A0A5J4TIC0</accession>
<evidence type="ECO:0000259" key="3">
    <source>
        <dbReference type="PROSITE" id="PS50002"/>
    </source>
</evidence>
<dbReference type="InterPro" id="IPR036028">
    <property type="entry name" value="SH3-like_dom_sf"/>
</dbReference>
<dbReference type="PROSITE" id="PS50002">
    <property type="entry name" value="SH3"/>
    <property type="match status" value="1"/>
</dbReference>
<dbReference type="InterPro" id="IPR001452">
    <property type="entry name" value="SH3_domain"/>
</dbReference>
<organism evidence="4 5">
    <name type="scientific">Streblomastix strix</name>
    <dbReference type="NCBI Taxonomy" id="222440"/>
    <lineage>
        <taxon>Eukaryota</taxon>
        <taxon>Metamonada</taxon>
        <taxon>Preaxostyla</taxon>
        <taxon>Oxymonadida</taxon>
        <taxon>Streblomastigidae</taxon>
        <taxon>Streblomastix</taxon>
    </lineage>
</organism>
<comment type="caution">
    <text evidence="4">The sequence shown here is derived from an EMBL/GenBank/DDBJ whole genome shotgun (WGS) entry which is preliminary data.</text>
</comment>
<gene>
    <name evidence="4" type="ORF">EZS28_047238</name>
</gene>